<keyword evidence="1" id="KW-0175">Coiled coil</keyword>
<dbReference type="Proteomes" id="UP000531594">
    <property type="component" value="Unassembled WGS sequence"/>
</dbReference>
<accession>A0A7X0HUE9</accession>
<feature type="compositionally biased region" description="Polar residues" evidence="2">
    <location>
        <begin position="61"/>
        <end position="77"/>
    </location>
</feature>
<feature type="region of interest" description="Disordered" evidence="2">
    <location>
        <begin position="327"/>
        <end position="371"/>
    </location>
</feature>
<dbReference type="RefSeq" id="WP_184528651.1">
    <property type="nucleotide sequence ID" value="NZ_JACHGK010000016.1"/>
</dbReference>
<evidence type="ECO:0000256" key="2">
    <source>
        <dbReference type="SAM" id="MobiDB-lite"/>
    </source>
</evidence>
<protein>
    <submittedName>
        <fullName evidence="3">Archaellum component FlaC</fullName>
    </submittedName>
</protein>
<comment type="caution">
    <text evidence="3">The sequence shown here is derived from an EMBL/GenBank/DDBJ whole genome shotgun (WGS) entry which is preliminary data.</text>
</comment>
<keyword evidence="4" id="KW-1185">Reference proteome</keyword>
<organism evidence="3 4">
    <name type="scientific">Bacillus benzoevorans</name>
    <dbReference type="NCBI Taxonomy" id="1456"/>
    <lineage>
        <taxon>Bacteria</taxon>
        <taxon>Bacillati</taxon>
        <taxon>Bacillota</taxon>
        <taxon>Bacilli</taxon>
        <taxon>Bacillales</taxon>
        <taxon>Bacillaceae</taxon>
        <taxon>Bacillus</taxon>
    </lineage>
</organism>
<name>A0A7X0HUE9_9BACI</name>
<sequence length="371" mass="43002">MSIKDFFNHKDQMDELDKQKLRINALEVHIKRLLKFEEQFRTYTYESSRAEKRKERKRGQTDGSNIENLSLQQELNGQNKKLDDISRRLNRLETAAQDLAASQIIRSPQPSSKVEPLLKEERIRHIVEQLLADRLAAHSRKEEKLQRKIQTLENQVSKLMEREKSHSQLWGDGHVEKSDQAEEVKAIHPLFSRENGRSDEESDDSFHGSIHMRLLVLEKNYLLVNEVQAGMLKQMDQLMEKWNQLHHSEEDVENSSIKQEPLSKTIYIDKLYLDKYEQNNNFAQLGIKNLSGALNIGATYGKDAVPKEVTEHLKEEIANMKGLKEEMANQQPHADANEDTQDDESSSDINADLFEEEDGSYIDIEIADDHD</sequence>
<evidence type="ECO:0000313" key="4">
    <source>
        <dbReference type="Proteomes" id="UP000531594"/>
    </source>
</evidence>
<gene>
    <name evidence="3" type="ORF">HNR53_003752</name>
</gene>
<feature type="compositionally biased region" description="Acidic residues" evidence="2">
    <location>
        <begin position="337"/>
        <end position="346"/>
    </location>
</feature>
<reference evidence="3 4" key="1">
    <citation type="submission" date="2020-08" db="EMBL/GenBank/DDBJ databases">
        <title>Genomic Encyclopedia of Type Strains, Phase IV (KMG-IV): sequencing the most valuable type-strain genomes for metagenomic binning, comparative biology and taxonomic classification.</title>
        <authorList>
            <person name="Goeker M."/>
        </authorList>
    </citation>
    <scope>NUCLEOTIDE SEQUENCE [LARGE SCALE GENOMIC DNA]</scope>
    <source>
        <strain evidence="3 4">DSM 5391</strain>
    </source>
</reference>
<feature type="region of interest" description="Disordered" evidence="2">
    <location>
        <begin position="48"/>
        <end position="77"/>
    </location>
</feature>
<evidence type="ECO:0000313" key="3">
    <source>
        <dbReference type="EMBL" id="MBB6447075.1"/>
    </source>
</evidence>
<dbReference type="EMBL" id="JACHGK010000016">
    <property type="protein sequence ID" value="MBB6447075.1"/>
    <property type="molecule type" value="Genomic_DNA"/>
</dbReference>
<proteinExistence type="predicted"/>
<feature type="compositionally biased region" description="Acidic residues" evidence="2">
    <location>
        <begin position="353"/>
        <end position="371"/>
    </location>
</feature>
<evidence type="ECO:0000256" key="1">
    <source>
        <dbReference type="SAM" id="Coils"/>
    </source>
</evidence>
<feature type="coiled-coil region" evidence="1">
    <location>
        <begin position="135"/>
        <end position="169"/>
    </location>
</feature>
<dbReference type="AlphaFoldDB" id="A0A7X0HUE9"/>